<protein>
    <recommendedName>
        <fullName evidence="11 12">Complex III subunit 9</fullName>
    </recommendedName>
</protein>
<dbReference type="InterPro" id="IPR008027">
    <property type="entry name" value="QCR9"/>
</dbReference>
<evidence type="ECO:0000256" key="2">
    <source>
        <dbReference type="ARBA" id="ARBA00007856"/>
    </source>
</evidence>
<comment type="caution">
    <text evidence="13">The sequence shown here is derived from an EMBL/GenBank/DDBJ whole genome shotgun (WGS) entry which is preliminary data.</text>
</comment>
<name>A0A9W6SZW0_AMBMO</name>
<gene>
    <name evidence="13" type="ORF">Amon01_000917300</name>
</gene>
<comment type="similarity">
    <text evidence="2 12">Belongs to the UQCR10/QCR9 family.</text>
</comment>
<keyword evidence="14" id="KW-1185">Reference proteome</keyword>
<dbReference type="PANTHER" id="PTHR12980:SF0">
    <property type="entry name" value="CYTOCHROME B-C1 COMPLEX SUBUNIT 9"/>
    <property type="match status" value="1"/>
</dbReference>
<evidence type="ECO:0000256" key="6">
    <source>
        <dbReference type="ARBA" id="ARBA00022792"/>
    </source>
</evidence>
<keyword evidence="8" id="KW-1133">Transmembrane helix</keyword>
<evidence type="ECO:0000256" key="12">
    <source>
        <dbReference type="RuleBase" id="RU368056"/>
    </source>
</evidence>
<dbReference type="FunFam" id="1.20.5.260:FF:000001">
    <property type="entry name" value="Cytochrome b-c1 complex subunit 9"/>
    <property type="match status" value="1"/>
</dbReference>
<dbReference type="AlphaFoldDB" id="A0A9W6SZW0"/>
<comment type="subcellular location">
    <subcellularLocation>
        <location evidence="1 12">Mitochondrion inner membrane</location>
        <topology evidence="1 12">Single-pass membrane protein</topology>
    </subcellularLocation>
</comment>
<accession>A0A9W6SZW0</accession>
<keyword evidence="5" id="KW-0812">Transmembrane</keyword>
<dbReference type="EMBL" id="BSXU01009981">
    <property type="protein sequence ID" value="GME70428.1"/>
    <property type="molecule type" value="Genomic_DNA"/>
</dbReference>
<keyword evidence="3 12" id="KW-0813">Transport</keyword>
<dbReference type="InterPro" id="IPR036656">
    <property type="entry name" value="QCR9_sf"/>
</dbReference>
<evidence type="ECO:0000256" key="8">
    <source>
        <dbReference type="ARBA" id="ARBA00022989"/>
    </source>
</evidence>
<evidence type="ECO:0000256" key="5">
    <source>
        <dbReference type="ARBA" id="ARBA00022692"/>
    </source>
</evidence>
<keyword evidence="10" id="KW-0472">Membrane</keyword>
<evidence type="ECO:0000256" key="3">
    <source>
        <dbReference type="ARBA" id="ARBA00022448"/>
    </source>
</evidence>
<evidence type="ECO:0000313" key="13">
    <source>
        <dbReference type="EMBL" id="GME70428.1"/>
    </source>
</evidence>
<keyword evidence="6 12" id="KW-0999">Mitochondrion inner membrane</keyword>
<dbReference type="Gene3D" id="1.20.5.260">
    <property type="entry name" value="Cytochrome b-c1 complex subunit 9"/>
    <property type="match status" value="1"/>
</dbReference>
<evidence type="ECO:0000256" key="7">
    <source>
        <dbReference type="ARBA" id="ARBA00022982"/>
    </source>
</evidence>
<keyword evidence="9 12" id="KW-0496">Mitochondrion</keyword>
<evidence type="ECO:0000256" key="11">
    <source>
        <dbReference type="ARBA" id="ARBA00044247"/>
    </source>
</evidence>
<dbReference type="GO" id="GO:0005743">
    <property type="term" value="C:mitochondrial inner membrane"/>
    <property type="evidence" value="ECO:0007669"/>
    <property type="project" value="UniProtKB-SubCell"/>
</dbReference>
<comment type="function">
    <text evidence="12">Component of the ubiquinol-cytochrome c oxidoreductase, a multisubunit transmembrane complex that is part of the mitochondrial electron transport chain which drives oxidative phosphorylation. The complex plays an important role in the uptake of multiple carbon sources present in different host niches.</text>
</comment>
<dbReference type="SUPFAM" id="SSF81514">
    <property type="entry name" value="Subunit X (non-heme 7 kDa protein) of cytochrome bc1 complex (Ubiquinol-cytochrome c reductase)"/>
    <property type="match status" value="1"/>
</dbReference>
<comment type="subunit">
    <text evidence="12">Component of the ubiquinol-cytochrome c oxidoreductase (cytochrome b-c1 complex, complex III, CIII), a multisubunit enzyme composed of 3 respiratory subunits cytochrome b, cytochrome c1 and Rieske protein, 2 core protein subunits, and additional low-molecular weight protein subunits.</text>
</comment>
<dbReference type="GO" id="GO:0045275">
    <property type="term" value="C:respiratory chain complex III"/>
    <property type="evidence" value="ECO:0007669"/>
    <property type="project" value="UniProtKB-UniRule"/>
</dbReference>
<dbReference type="Pfam" id="PF05365">
    <property type="entry name" value="UCR_UQCRX_QCR9"/>
    <property type="match status" value="1"/>
</dbReference>
<evidence type="ECO:0000256" key="9">
    <source>
        <dbReference type="ARBA" id="ARBA00023128"/>
    </source>
</evidence>
<evidence type="ECO:0000256" key="10">
    <source>
        <dbReference type="ARBA" id="ARBA00023136"/>
    </source>
</evidence>
<dbReference type="Proteomes" id="UP001165063">
    <property type="component" value="Unassembled WGS sequence"/>
</dbReference>
<sequence length="68" mass="7780">MSYGTIVNTFFKRNAVFVTSVFTAAFVFQPIFDDSVSNWYYARNKGKLWQDVKLKLAAGGDDDEEDDE</sequence>
<dbReference type="PANTHER" id="PTHR12980">
    <property type="entry name" value="UBIQUINOL-CYTOCHROME C REDUCTASE COMPLEX, SUBUNIT X"/>
    <property type="match status" value="1"/>
</dbReference>
<proteinExistence type="inferred from homology"/>
<dbReference type="OrthoDB" id="44067at2759"/>
<evidence type="ECO:0000256" key="1">
    <source>
        <dbReference type="ARBA" id="ARBA00004434"/>
    </source>
</evidence>
<dbReference type="GO" id="GO:0006122">
    <property type="term" value="P:mitochondrial electron transport, ubiquinol to cytochrome c"/>
    <property type="evidence" value="ECO:0007669"/>
    <property type="project" value="UniProtKB-UniRule"/>
</dbReference>
<evidence type="ECO:0000313" key="14">
    <source>
        <dbReference type="Proteomes" id="UP001165063"/>
    </source>
</evidence>
<reference evidence="13" key="1">
    <citation type="submission" date="2023-04" db="EMBL/GenBank/DDBJ databases">
        <title>Ambrosiozyma monospora NBRC 1965.</title>
        <authorList>
            <person name="Ichikawa N."/>
            <person name="Sato H."/>
            <person name="Tonouchi N."/>
        </authorList>
    </citation>
    <scope>NUCLEOTIDE SEQUENCE</scope>
    <source>
        <strain evidence="13">NBRC 1965</strain>
    </source>
</reference>
<keyword evidence="4 12" id="KW-0679">Respiratory chain</keyword>
<organism evidence="13 14">
    <name type="scientific">Ambrosiozyma monospora</name>
    <name type="common">Yeast</name>
    <name type="synonym">Endomycopsis monosporus</name>
    <dbReference type="NCBI Taxonomy" id="43982"/>
    <lineage>
        <taxon>Eukaryota</taxon>
        <taxon>Fungi</taxon>
        <taxon>Dikarya</taxon>
        <taxon>Ascomycota</taxon>
        <taxon>Saccharomycotina</taxon>
        <taxon>Pichiomycetes</taxon>
        <taxon>Pichiales</taxon>
        <taxon>Pichiaceae</taxon>
        <taxon>Ambrosiozyma</taxon>
    </lineage>
</organism>
<evidence type="ECO:0000256" key="4">
    <source>
        <dbReference type="ARBA" id="ARBA00022660"/>
    </source>
</evidence>
<keyword evidence="7 12" id="KW-0249">Electron transport</keyword>